<accession>A0A5N6L286</accession>
<gene>
    <name evidence="2" type="ORF">FH972_025730</name>
</gene>
<proteinExistence type="predicted"/>
<reference evidence="2 3" key="1">
    <citation type="submission" date="2019-06" db="EMBL/GenBank/DDBJ databases">
        <title>A chromosomal-level reference genome of Carpinus fangiana (Coryloideae, Betulaceae).</title>
        <authorList>
            <person name="Yang X."/>
            <person name="Wang Z."/>
            <person name="Zhang L."/>
            <person name="Hao G."/>
            <person name="Liu J."/>
            <person name="Yang Y."/>
        </authorList>
    </citation>
    <scope>NUCLEOTIDE SEQUENCE [LARGE SCALE GENOMIC DNA]</scope>
    <source>
        <strain evidence="2">Cfa_2016G</strain>
        <tissue evidence="2">Leaf</tissue>
    </source>
</reference>
<name>A0A5N6L286_9ROSI</name>
<dbReference type="InterPro" id="IPR024630">
    <property type="entry name" value="Stc1"/>
</dbReference>
<feature type="domain" description="Stc1" evidence="1">
    <location>
        <begin position="17"/>
        <end position="95"/>
    </location>
</feature>
<dbReference type="EMBL" id="VIBQ01000066">
    <property type="protein sequence ID" value="KAB8576202.1"/>
    <property type="molecule type" value="Genomic_DNA"/>
</dbReference>
<dbReference type="AlphaFoldDB" id="A0A5N6L286"/>
<organism evidence="2 3">
    <name type="scientific">Carpinus fangiana</name>
    <dbReference type="NCBI Taxonomy" id="176857"/>
    <lineage>
        <taxon>Eukaryota</taxon>
        <taxon>Viridiplantae</taxon>
        <taxon>Streptophyta</taxon>
        <taxon>Embryophyta</taxon>
        <taxon>Tracheophyta</taxon>
        <taxon>Spermatophyta</taxon>
        <taxon>Magnoliopsida</taxon>
        <taxon>eudicotyledons</taxon>
        <taxon>Gunneridae</taxon>
        <taxon>Pentapetalae</taxon>
        <taxon>rosids</taxon>
        <taxon>fabids</taxon>
        <taxon>Fagales</taxon>
        <taxon>Betulaceae</taxon>
        <taxon>Carpinus</taxon>
    </lineage>
</organism>
<evidence type="ECO:0000259" key="1">
    <source>
        <dbReference type="Pfam" id="PF12898"/>
    </source>
</evidence>
<keyword evidence="3" id="KW-1185">Reference proteome</keyword>
<evidence type="ECO:0000313" key="2">
    <source>
        <dbReference type="EMBL" id="KAB8576202.1"/>
    </source>
</evidence>
<comment type="caution">
    <text evidence="2">The sequence shown here is derived from an EMBL/GenBank/DDBJ whole genome shotgun (WGS) entry which is preliminary data.</text>
</comment>
<sequence length="110" mass="12378">MPSMPSMPPIPSLTRTKCLRCREVKGVNDFSTKEHEILLAQIKGVLRSGGTYYGHIERGWVICKSCQPELGSELQCTMCLETKVRDDFAKNQRKPGVGVSLVWFFSPCSR</sequence>
<dbReference type="Pfam" id="PF12898">
    <property type="entry name" value="Stc1"/>
    <property type="match status" value="1"/>
</dbReference>
<evidence type="ECO:0000313" key="3">
    <source>
        <dbReference type="Proteomes" id="UP000327013"/>
    </source>
</evidence>
<protein>
    <recommendedName>
        <fullName evidence="1">Stc1 domain-containing protein</fullName>
    </recommendedName>
</protein>
<dbReference type="Proteomes" id="UP000327013">
    <property type="component" value="Unassembled WGS sequence"/>
</dbReference>